<sequence length="346" mass="37734">MKHVLVTGGAGFIGSHFVKRIIRAEDVARVTVLDALTYAGHIENLGMAFLSDKLRFVHGDIRDAAVVDSLMASGPTAVVHFAAESHVDRSYNAADAFLSTNVLGTRVLVDAAQRHGVDKFVHVSTDEVYGPWLEGAATEDSPLRPSVPYAVSKAAADLVALGAHQTLGLPLCVTRSSNNYGPYQYPEKVIPLFVTRLLRGVPVTLHDRGQHVRNWLHVEDNCAGIEAVLRDGEPGEVYNLGGGTDLSTKELTGHLLNICGATWDAVMYIPDRPSNDARYSIDWSKARDQLGYRPAHHLEDGLAETAEWYRRNSDRWAPLTSGGMRRRTAPPALRPSLAPLEDGRAC</sequence>
<dbReference type="SUPFAM" id="SSF51735">
    <property type="entry name" value="NAD(P)-binding Rossmann-fold domains"/>
    <property type="match status" value="1"/>
</dbReference>
<comment type="caution">
    <text evidence="10">The sequence shown here is derived from an EMBL/GenBank/DDBJ whole genome shotgun (WGS) entry which is preliminary data.</text>
</comment>
<dbReference type="AlphaFoldDB" id="A0A927GN72"/>
<dbReference type="PANTHER" id="PTHR43000">
    <property type="entry name" value="DTDP-D-GLUCOSE 4,6-DEHYDRATASE-RELATED"/>
    <property type="match status" value="1"/>
</dbReference>
<evidence type="ECO:0000256" key="8">
    <source>
        <dbReference type="SAM" id="MobiDB-lite"/>
    </source>
</evidence>
<dbReference type="EC" id="4.2.1.46" evidence="4"/>
<evidence type="ECO:0000256" key="3">
    <source>
        <dbReference type="ARBA" id="ARBA00008178"/>
    </source>
</evidence>
<dbReference type="GO" id="GO:0009225">
    <property type="term" value="P:nucleotide-sugar metabolic process"/>
    <property type="evidence" value="ECO:0007669"/>
    <property type="project" value="InterPro"/>
</dbReference>
<evidence type="ECO:0000313" key="10">
    <source>
        <dbReference type="EMBL" id="MBD2829145.1"/>
    </source>
</evidence>
<dbReference type="InterPro" id="IPR036291">
    <property type="entry name" value="NAD(P)-bd_dom_sf"/>
</dbReference>
<evidence type="ECO:0000256" key="2">
    <source>
        <dbReference type="ARBA" id="ARBA00001911"/>
    </source>
</evidence>
<feature type="domain" description="NAD(P)-binding" evidence="9">
    <location>
        <begin position="5"/>
        <end position="305"/>
    </location>
</feature>
<evidence type="ECO:0000256" key="1">
    <source>
        <dbReference type="ARBA" id="ARBA00001539"/>
    </source>
</evidence>
<dbReference type="EMBL" id="JACWUS010000001">
    <property type="protein sequence ID" value="MBD2829145.1"/>
    <property type="molecule type" value="Genomic_DNA"/>
</dbReference>
<dbReference type="Gene3D" id="3.40.50.720">
    <property type="entry name" value="NAD(P)-binding Rossmann-like Domain"/>
    <property type="match status" value="1"/>
</dbReference>
<evidence type="ECO:0000256" key="4">
    <source>
        <dbReference type="ARBA" id="ARBA00011990"/>
    </source>
</evidence>
<comment type="cofactor">
    <cofactor evidence="2">
        <name>NAD(+)</name>
        <dbReference type="ChEBI" id="CHEBI:57540"/>
    </cofactor>
</comment>
<proteinExistence type="inferred from homology"/>
<keyword evidence="7" id="KW-0456">Lyase</keyword>
<accession>A0A927GN72</accession>
<dbReference type="GO" id="GO:0008460">
    <property type="term" value="F:dTDP-glucose 4,6-dehydratase activity"/>
    <property type="evidence" value="ECO:0007669"/>
    <property type="project" value="UniProtKB-EC"/>
</dbReference>
<feature type="region of interest" description="Disordered" evidence="8">
    <location>
        <begin position="319"/>
        <end position="346"/>
    </location>
</feature>
<dbReference type="Gene3D" id="3.90.25.10">
    <property type="entry name" value="UDP-galactose 4-epimerase, domain 1"/>
    <property type="match status" value="1"/>
</dbReference>
<feature type="compositionally biased region" description="Low complexity" evidence="8">
    <location>
        <begin position="329"/>
        <end position="340"/>
    </location>
</feature>
<evidence type="ECO:0000256" key="5">
    <source>
        <dbReference type="ARBA" id="ARBA00016977"/>
    </source>
</evidence>
<evidence type="ECO:0000256" key="7">
    <source>
        <dbReference type="ARBA" id="ARBA00023239"/>
    </source>
</evidence>
<protein>
    <recommendedName>
        <fullName evidence="5">dTDP-glucose 4,6-dehydratase</fullName>
        <ecNumber evidence="4">4.2.1.46</ecNumber>
    </recommendedName>
</protein>
<comment type="similarity">
    <text evidence="3">Belongs to the NAD(P)-dependent epimerase/dehydratase family. dTDP-glucose dehydratase subfamily.</text>
</comment>
<dbReference type="CDD" id="cd05246">
    <property type="entry name" value="dTDP_GD_SDR_e"/>
    <property type="match status" value="1"/>
</dbReference>
<comment type="catalytic activity">
    <reaction evidence="1">
        <text>dTDP-alpha-D-glucose = dTDP-4-dehydro-6-deoxy-alpha-D-glucose + H2O</text>
        <dbReference type="Rhea" id="RHEA:17221"/>
        <dbReference type="ChEBI" id="CHEBI:15377"/>
        <dbReference type="ChEBI" id="CHEBI:57477"/>
        <dbReference type="ChEBI" id="CHEBI:57649"/>
        <dbReference type="EC" id="4.2.1.46"/>
    </reaction>
</comment>
<name>A0A927GN72_STRGL</name>
<evidence type="ECO:0000256" key="6">
    <source>
        <dbReference type="ARBA" id="ARBA00023027"/>
    </source>
</evidence>
<dbReference type="Pfam" id="PF16363">
    <property type="entry name" value="GDP_Man_Dehyd"/>
    <property type="match status" value="1"/>
</dbReference>
<reference evidence="10" key="1">
    <citation type="journal article" date="2020" name="PLoS ONE">
        <title>Isolation and characterization of Streptomyces bacteriophages and Streptomyces strains encoding biosynthetic arsenals: Streptomyces strains and phages for antibiotic discovery.</title>
        <authorList>
            <person name="Montano E.T."/>
            <person name="Nideffer J.F."/>
            <person name="Brumage L."/>
            <person name="Erb M."/>
            <person name="Derman A.I."/>
            <person name="Davis J.P."/>
            <person name="Estrada E."/>
            <person name="Fu S."/>
            <person name="Le D."/>
            <person name="Vuppala A."/>
            <person name="Tran C."/>
            <person name="Luterstein E."/>
            <person name="Lakkaraju S."/>
            <person name="Panchagnula S."/>
            <person name="Ren C."/>
            <person name="Doan J."/>
            <person name="Tran S."/>
            <person name="Soriano J."/>
            <person name="Fujita Y."/>
            <person name="Gutala P."/>
            <person name="Fujii Q."/>
            <person name="Lee M."/>
            <person name="Bui A."/>
            <person name="Villarreal C."/>
            <person name="Shing S.R."/>
            <person name="Kim S."/>
            <person name="Freeman D."/>
            <person name="Racha V."/>
            <person name="Ho A."/>
            <person name="Kumar P."/>
            <person name="Falah K."/>
            <person name="Dawson T."/>
            <person name="Enustun E."/>
            <person name="Prichard A."/>
            <person name="Gomez A."/>
            <person name="Khanna K."/>
            <person name="Trigg S."/>
            <person name="Fernandez L."/>
            <person name="Pogliano K."/>
            <person name="Pogliano J."/>
        </authorList>
    </citation>
    <scope>NUCLEOTIDE SEQUENCE</scope>
    <source>
        <strain evidence="10">QF2</strain>
    </source>
</reference>
<keyword evidence="6" id="KW-0520">NAD</keyword>
<organism evidence="10">
    <name type="scientific">Streptomyces globisporus</name>
    <dbReference type="NCBI Taxonomy" id="1908"/>
    <lineage>
        <taxon>Bacteria</taxon>
        <taxon>Bacillati</taxon>
        <taxon>Actinomycetota</taxon>
        <taxon>Actinomycetes</taxon>
        <taxon>Kitasatosporales</taxon>
        <taxon>Streptomycetaceae</taxon>
        <taxon>Streptomyces</taxon>
    </lineage>
</organism>
<dbReference type="InterPro" id="IPR016040">
    <property type="entry name" value="NAD(P)-bd_dom"/>
</dbReference>
<evidence type="ECO:0000259" key="9">
    <source>
        <dbReference type="Pfam" id="PF16363"/>
    </source>
</evidence>
<dbReference type="InterPro" id="IPR005888">
    <property type="entry name" value="dTDP_Gluc_deHydtase"/>
</dbReference>
<gene>
    <name evidence="10" type="ORF">ID875_14040</name>
</gene>